<feature type="binding site" evidence="8">
    <location>
        <position position="16"/>
    </location>
    <ligand>
        <name>Mg(2+)</name>
        <dbReference type="ChEBI" id="CHEBI:18420"/>
    </ligand>
</feature>
<keyword evidence="3 9" id="KW-0378">Hydrolase</keyword>
<dbReference type="OrthoDB" id="9810449at2"/>
<evidence type="ECO:0000256" key="3">
    <source>
        <dbReference type="ARBA" id="ARBA00022801"/>
    </source>
</evidence>
<dbReference type="NCBIfam" id="TIGR01460">
    <property type="entry name" value="HAD-SF-IIA"/>
    <property type="match status" value="1"/>
</dbReference>
<feature type="active site" description="Nucleophile" evidence="6">
    <location>
        <position position="14"/>
    </location>
</feature>
<name>A0A3S9UXB7_9BACL</name>
<comment type="similarity">
    <text evidence="1 5">Belongs to the HAD-like hydrolase superfamily. NagD family.</text>
</comment>
<proteinExistence type="inferred from homology"/>
<dbReference type="AlphaFoldDB" id="A0A3S9UXB7"/>
<evidence type="ECO:0000256" key="8">
    <source>
        <dbReference type="PIRSR" id="PIRSR000915-3"/>
    </source>
</evidence>
<feature type="binding site" evidence="7">
    <location>
        <position position="185"/>
    </location>
    <ligand>
        <name>substrate</name>
    </ligand>
</feature>
<keyword evidence="10" id="KW-1185">Reference proteome</keyword>
<evidence type="ECO:0000256" key="1">
    <source>
        <dbReference type="ARBA" id="ARBA00006696"/>
    </source>
</evidence>
<evidence type="ECO:0000313" key="10">
    <source>
        <dbReference type="Proteomes" id="UP000270678"/>
    </source>
</evidence>
<dbReference type="Pfam" id="PF13344">
    <property type="entry name" value="Hydrolase_6"/>
    <property type="match status" value="1"/>
</dbReference>
<feature type="binding site" evidence="8">
    <location>
        <position position="210"/>
    </location>
    <ligand>
        <name>Mg(2+)</name>
        <dbReference type="ChEBI" id="CHEBI:18420"/>
    </ligand>
</feature>
<evidence type="ECO:0000256" key="7">
    <source>
        <dbReference type="PIRSR" id="PIRSR000915-2"/>
    </source>
</evidence>
<sequence>MSKLTADWKAYLIDLDGTLYHGSRMILGADRLISDLHAAGIPYLFVTNNSSRTPAEVAAHLQQMGIPADEEHVCTSAVAAAQYIAEQYPGSKVAPIGENGLLEALREAGIEHDEQDPHVVVQGIDRSFTYEKLTKAARMIASGAHYVLTNPDLQLPSQDGLMPGAGTIAAAIKAASGVEPVVIGKPSGILMKFAIDRLGLHNEEVAVIGDNMLTDMSAGVNAGCGTILVLTGVTTEQNLEQYVASTGIQPDAICRDLDEVRKLVCGKII</sequence>
<dbReference type="EMBL" id="CP034346">
    <property type="protein sequence ID" value="AZS14985.1"/>
    <property type="molecule type" value="Genomic_DNA"/>
</dbReference>
<evidence type="ECO:0000256" key="5">
    <source>
        <dbReference type="PIRNR" id="PIRNR000915"/>
    </source>
</evidence>
<dbReference type="Proteomes" id="UP000270678">
    <property type="component" value="Chromosome"/>
</dbReference>
<dbReference type="KEGG" id="plut:EI981_11285"/>
<dbReference type="NCBIfam" id="TIGR01457">
    <property type="entry name" value="HAD-SF-IIA-hyp2"/>
    <property type="match status" value="1"/>
</dbReference>
<dbReference type="SFLD" id="SFLDS00003">
    <property type="entry name" value="Haloacid_Dehalogenase"/>
    <property type="match status" value="1"/>
</dbReference>
<keyword evidence="2 5" id="KW-0479">Metal-binding</keyword>
<dbReference type="InterPro" id="IPR023214">
    <property type="entry name" value="HAD_sf"/>
</dbReference>
<reference evidence="10" key="1">
    <citation type="submission" date="2018-12" db="EMBL/GenBank/DDBJ databases">
        <title>Complete genome sequence of Paenibacillus sp. MBLB1234.</title>
        <authorList>
            <person name="Nam Y.-D."/>
            <person name="Kang J."/>
            <person name="Chung W.-H."/>
            <person name="Park Y.S."/>
        </authorList>
    </citation>
    <scope>NUCLEOTIDE SEQUENCE [LARGE SCALE GENOMIC DNA]</scope>
    <source>
        <strain evidence="10">MBLB1234</strain>
    </source>
</reference>
<dbReference type="SUPFAM" id="SSF56784">
    <property type="entry name" value="HAD-like"/>
    <property type="match status" value="1"/>
</dbReference>
<dbReference type="GO" id="GO:0016791">
    <property type="term" value="F:phosphatase activity"/>
    <property type="evidence" value="ECO:0007669"/>
    <property type="project" value="TreeGrafter"/>
</dbReference>
<protein>
    <recommendedName>
        <fullName evidence="5">Acid sugar phosphatase</fullName>
        <ecNumber evidence="5">3.1.3.-</ecNumber>
    </recommendedName>
</protein>
<dbReference type="SFLD" id="SFLDG01139">
    <property type="entry name" value="C2.A:_Pyridoxal_Phosphate_Phos"/>
    <property type="match status" value="1"/>
</dbReference>
<feature type="binding site" evidence="8">
    <location>
        <position position="14"/>
    </location>
    <ligand>
        <name>Mg(2+)</name>
        <dbReference type="ChEBI" id="CHEBI:18420"/>
    </ligand>
</feature>
<feature type="active site" description="Proton donor" evidence="6">
    <location>
        <position position="16"/>
    </location>
</feature>
<dbReference type="PANTHER" id="PTHR19288:SF46">
    <property type="entry name" value="HALOACID DEHALOGENASE-LIKE HYDROLASE DOMAIN-CONTAINING PROTEIN 2"/>
    <property type="match status" value="1"/>
</dbReference>
<keyword evidence="4 5" id="KW-0460">Magnesium</keyword>
<organism evidence="9 10">
    <name type="scientific">Paenibacillus lutimineralis</name>
    <dbReference type="NCBI Taxonomy" id="2707005"/>
    <lineage>
        <taxon>Bacteria</taxon>
        <taxon>Bacillati</taxon>
        <taxon>Bacillota</taxon>
        <taxon>Bacilli</taxon>
        <taxon>Bacillales</taxon>
        <taxon>Paenibacillaceae</taxon>
        <taxon>Paenibacillus</taxon>
    </lineage>
</organism>
<dbReference type="CDD" id="cd07530">
    <property type="entry name" value="HAD_Pase_UmpH-like"/>
    <property type="match status" value="1"/>
</dbReference>
<dbReference type="InterPro" id="IPR006357">
    <property type="entry name" value="HAD-SF_hydro_IIA"/>
</dbReference>
<dbReference type="RefSeq" id="WP_126998155.1">
    <property type="nucleotide sequence ID" value="NZ_CP034346.1"/>
</dbReference>
<evidence type="ECO:0000256" key="2">
    <source>
        <dbReference type="ARBA" id="ARBA00022723"/>
    </source>
</evidence>
<dbReference type="InterPro" id="IPR036412">
    <property type="entry name" value="HAD-like_sf"/>
</dbReference>
<dbReference type="GO" id="GO:0005737">
    <property type="term" value="C:cytoplasm"/>
    <property type="evidence" value="ECO:0007669"/>
    <property type="project" value="TreeGrafter"/>
</dbReference>
<dbReference type="Pfam" id="PF13242">
    <property type="entry name" value="Hydrolase_like"/>
    <property type="match status" value="1"/>
</dbReference>
<accession>A0A3S9UXB7</accession>
<dbReference type="GO" id="GO:0046872">
    <property type="term" value="F:metal ion binding"/>
    <property type="evidence" value="ECO:0007669"/>
    <property type="project" value="UniProtKB-KW"/>
</dbReference>
<dbReference type="Gene3D" id="3.40.50.1000">
    <property type="entry name" value="HAD superfamily/HAD-like"/>
    <property type="match status" value="2"/>
</dbReference>
<evidence type="ECO:0000256" key="4">
    <source>
        <dbReference type="ARBA" id="ARBA00022842"/>
    </source>
</evidence>
<evidence type="ECO:0000256" key="6">
    <source>
        <dbReference type="PIRSR" id="PIRSR000915-1"/>
    </source>
</evidence>
<comment type="cofactor">
    <cofactor evidence="8">
        <name>Mg(2+)</name>
        <dbReference type="ChEBI" id="CHEBI:18420"/>
    </cofactor>
    <text evidence="8">Divalent metal ions. Mg(2+) is the most effective.</text>
</comment>
<dbReference type="PIRSF" id="PIRSF000915">
    <property type="entry name" value="PGP-type_phosphatase"/>
    <property type="match status" value="1"/>
</dbReference>
<dbReference type="InterPro" id="IPR006354">
    <property type="entry name" value="HAD-SF_hydro_IIA_hyp1"/>
</dbReference>
<dbReference type="PANTHER" id="PTHR19288">
    <property type="entry name" value="4-NITROPHENYLPHOSPHATASE-RELATED"/>
    <property type="match status" value="1"/>
</dbReference>
<gene>
    <name evidence="9" type="ORF">EI981_11285</name>
</gene>
<comment type="function">
    <text evidence="5">Catalyzes the dephosphorylation of 2-6 carbon acid sugars in vitro.</text>
</comment>
<evidence type="ECO:0000313" key="9">
    <source>
        <dbReference type="EMBL" id="AZS14985.1"/>
    </source>
</evidence>
<dbReference type="EC" id="3.1.3.-" evidence="5"/>